<evidence type="ECO:0000256" key="1">
    <source>
        <dbReference type="ARBA" id="ARBA00004117"/>
    </source>
</evidence>
<protein>
    <recommendedName>
        <fullName evidence="4 5">Flagellar hook-basal body complex protein FliE</fullName>
    </recommendedName>
</protein>
<proteinExistence type="inferred from homology"/>
<dbReference type="RefSeq" id="WP_285931056.1">
    <property type="nucleotide sequence ID" value="NZ_JASTZU010000021.1"/>
</dbReference>
<keyword evidence="3 4" id="KW-0975">Bacterial flagellum</keyword>
<dbReference type="NCBIfam" id="TIGR00205">
    <property type="entry name" value="fliE"/>
    <property type="match status" value="1"/>
</dbReference>
<sequence length="102" mass="11144">MELAKIGSLQKPALSLQNTTQTKPTVAEAQNEFSSSLKNAIEQLNEVQVASDKKTEALANGQIDDLHDVMIASQKSSIALQTAVEVQRKGIDAYNEIMRMQV</sequence>
<evidence type="ECO:0000256" key="3">
    <source>
        <dbReference type="ARBA" id="ARBA00023143"/>
    </source>
</evidence>
<accession>A0ABT7L2J1</accession>
<dbReference type="PANTHER" id="PTHR34653:SF1">
    <property type="entry name" value="FLAGELLAR HOOK-BASAL BODY COMPLEX PROTEIN FLIE"/>
    <property type="match status" value="1"/>
</dbReference>
<organism evidence="6 7">
    <name type="scientific">Aquibacillus rhizosphaerae</name>
    <dbReference type="NCBI Taxonomy" id="3051431"/>
    <lineage>
        <taxon>Bacteria</taxon>
        <taxon>Bacillati</taxon>
        <taxon>Bacillota</taxon>
        <taxon>Bacilli</taxon>
        <taxon>Bacillales</taxon>
        <taxon>Bacillaceae</taxon>
        <taxon>Aquibacillus</taxon>
    </lineage>
</organism>
<dbReference type="HAMAP" id="MF_00724">
    <property type="entry name" value="FliE"/>
    <property type="match status" value="1"/>
</dbReference>
<dbReference type="PANTHER" id="PTHR34653">
    <property type="match status" value="1"/>
</dbReference>
<dbReference type="InterPro" id="IPR001624">
    <property type="entry name" value="FliE"/>
</dbReference>
<keyword evidence="7" id="KW-1185">Reference proteome</keyword>
<keyword evidence="6" id="KW-0282">Flagellum</keyword>
<evidence type="ECO:0000313" key="6">
    <source>
        <dbReference type="EMBL" id="MDL4840058.1"/>
    </source>
</evidence>
<dbReference type="EMBL" id="JASTZU010000021">
    <property type="protein sequence ID" value="MDL4840058.1"/>
    <property type="molecule type" value="Genomic_DNA"/>
</dbReference>
<comment type="subcellular location">
    <subcellularLocation>
        <location evidence="1 4">Bacterial flagellum basal body</location>
    </subcellularLocation>
</comment>
<gene>
    <name evidence="4 6" type="primary">fliE</name>
    <name evidence="6" type="ORF">QQS35_06255</name>
</gene>
<name>A0ABT7L2J1_9BACI</name>
<dbReference type="Pfam" id="PF02049">
    <property type="entry name" value="FliE"/>
    <property type="match status" value="1"/>
</dbReference>
<comment type="similarity">
    <text evidence="2 4">Belongs to the FliE family.</text>
</comment>
<evidence type="ECO:0000256" key="5">
    <source>
        <dbReference type="NCBIfam" id="TIGR00205"/>
    </source>
</evidence>
<reference evidence="6 7" key="1">
    <citation type="submission" date="2023-06" db="EMBL/GenBank/DDBJ databases">
        <title>Aquibacillus rhizosphaerae LR5S19.</title>
        <authorList>
            <person name="Sun J.-Q."/>
        </authorList>
    </citation>
    <scope>NUCLEOTIDE SEQUENCE [LARGE SCALE GENOMIC DNA]</scope>
    <source>
        <strain evidence="6 7">LR5S19</strain>
    </source>
</reference>
<dbReference type="PRINTS" id="PR01006">
    <property type="entry name" value="FLGHOOKFLIE"/>
</dbReference>
<comment type="caution">
    <text evidence="6">The sequence shown here is derived from an EMBL/GenBank/DDBJ whole genome shotgun (WGS) entry which is preliminary data.</text>
</comment>
<keyword evidence="6" id="KW-0969">Cilium</keyword>
<dbReference type="Proteomes" id="UP001235343">
    <property type="component" value="Unassembled WGS sequence"/>
</dbReference>
<evidence type="ECO:0000313" key="7">
    <source>
        <dbReference type="Proteomes" id="UP001235343"/>
    </source>
</evidence>
<evidence type="ECO:0000256" key="4">
    <source>
        <dbReference type="HAMAP-Rule" id="MF_00724"/>
    </source>
</evidence>
<keyword evidence="6" id="KW-0966">Cell projection</keyword>
<evidence type="ECO:0000256" key="2">
    <source>
        <dbReference type="ARBA" id="ARBA00009272"/>
    </source>
</evidence>